<evidence type="ECO:0000313" key="2">
    <source>
        <dbReference type="Proteomes" id="UP000016887"/>
    </source>
</evidence>
<dbReference type="eggNOG" id="arCOG05942">
    <property type="taxonomic scope" value="Archaea"/>
</dbReference>
<dbReference type="AlphaFoldDB" id="U3TEN9"/>
<accession>U3TEN9</accession>
<reference evidence="1 2" key="1">
    <citation type="journal article" date="2013" name="Appl. Environ. Microbiol.">
        <title>Variation of the Virus-Related Elements within Syntenic Genomes of the Hyperthermophilic Archaeon Aeropyrum.</title>
        <authorList>
            <person name="Daifuku T."/>
            <person name="Yoshida T."/>
            <person name="Kitamura T."/>
            <person name="Kawaichi S."/>
            <person name="Inoue T."/>
            <person name="Nomura K."/>
            <person name="Yoshida Y."/>
            <person name="Kuno S."/>
            <person name="Sako Y."/>
        </authorList>
    </citation>
    <scope>NUCLEOTIDE SEQUENCE [LARGE SCALE GENOMIC DNA]</scope>
    <source>
        <strain evidence="1 2">SY1</strain>
    </source>
</reference>
<dbReference type="GeneID" id="17110369"/>
<keyword evidence="2" id="KW-1185">Reference proteome</keyword>
<organism evidence="1 2">
    <name type="scientific">Aeropyrum camini SY1 = JCM 12091</name>
    <dbReference type="NCBI Taxonomy" id="1198449"/>
    <lineage>
        <taxon>Archaea</taxon>
        <taxon>Thermoproteota</taxon>
        <taxon>Thermoprotei</taxon>
        <taxon>Desulfurococcales</taxon>
        <taxon>Desulfurococcaceae</taxon>
        <taxon>Aeropyrum</taxon>
    </lineage>
</organism>
<dbReference type="KEGG" id="acj:ACAM_1031"/>
<dbReference type="STRING" id="1198449.ACAM_1031"/>
<dbReference type="Proteomes" id="UP000016887">
    <property type="component" value="Chromosome"/>
</dbReference>
<sequence length="145" mass="15790">MDDEDLLKAYIERLAAVLHDHLATADNLEANIGIASSGGGVEGVADGVANLKTLRTSLLDIIESAVEVAARIGAARIDREDLLDLYALVAYYFEAGLWRENTLLKEAGKHVEAQGERALVGEARERLQRVMERLQSILYEAGVEA</sequence>
<protein>
    <submittedName>
        <fullName evidence="1">Uncharacterized protein</fullName>
    </submittedName>
</protein>
<gene>
    <name evidence="1" type="ORF">ACAM_1031</name>
</gene>
<dbReference type="OrthoDB" id="378818at2157"/>
<name>U3TEN9_9CREN</name>
<proteinExistence type="predicted"/>
<dbReference type="RefSeq" id="WP_022541772.1">
    <property type="nucleotide sequence ID" value="NC_022521.1"/>
</dbReference>
<dbReference type="EMBL" id="AP012489">
    <property type="protein sequence ID" value="BAN90500.1"/>
    <property type="molecule type" value="Genomic_DNA"/>
</dbReference>
<evidence type="ECO:0000313" key="1">
    <source>
        <dbReference type="EMBL" id="BAN90500.1"/>
    </source>
</evidence>